<protein>
    <submittedName>
        <fullName evidence="1">Uncharacterized protein</fullName>
    </submittedName>
</protein>
<proteinExistence type="predicted"/>
<organism evidence="1 2">
    <name type="scientific">Araneus ventricosus</name>
    <name type="common">Orbweaver spider</name>
    <name type="synonym">Epeira ventricosa</name>
    <dbReference type="NCBI Taxonomy" id="182803"/>
    <lineage>
        <taxon>Eukaryota</taxon>
        <taxon>Metazoa</taxon>
        <taxon>Ecdysozoa</taxon>
        <taxon>Arthropoda</taxon>
        <taxon>Chelicerata</taxon>
        <taxon>Arachnida</taxon>
        <taxon>Araneae</taxon>
        <taxon>Araneomorphae</taxon>
        <taxon>Entelegynae</taxon>
        <taxon>Araneoidea</taxon>
        <taxon>Araneidae</taxon>
        <taxon>Araneus</taxon>
    </lineage>
</organism>
<evidence type="ECO:0000313" key="1">
    <source>
        <dbReference type="EMBL" id="GBM81060.1"/>
    </source>
</evidence>
<dbReference type="AlphaFoldDB" id="A0A4Y2ITR6"/>
<dbReference type="Proteomes" id="UP000499080">
    <property type="component" value="Unassembled WGS sequence"/>
</dbReference>
<name>A0A4Y2ITR6_ARAVE</name>
<dbReference type="EMBL" id="BGPR01002920">
    <property type="protein sequence ID" value="GBM81060.1"/>
    <property type="molecule type" value="Genomic_DNA"/>
</dbReference>
<sequence length="95" mass="11196">MFRLRDGRVPCSEADFARYPPCMWIWCMLNLMSRVKRTPAGVAWKFKESAGLDVVFISPWFRFTRSIPYNPRVASKRKVFNITKLLFASPAFEWT</sequence>
<keyword evidence="2" id="KW-1185">Reference proteome</keyword>
<gene>
    <name evidence="1" type="ORF">AVEN_107857_1</name>
</gene>
<comment type="caution">
    <text evidence="1">The sequence shown here is derived from an EMBL/GenBank/DDBJ whole genome shotgun (WGS) entry which is preliminary data.</text>
</comment>
<reference evidence="1 2" key="1">
    <citation type="journal article" date="2019" name="Sci. Rep.">
        <title>Orb-weaving spider Araneus ventricosus genome elucidates the spidroin gene catalogue.</title>
        <authorList>
            <person name="Kono N."/>
            <person name="Nakamura H."/>
            <person name="Ohtoshi R."/>
            <person name="Moran D.A.P."/>
            <person name="Shinohara A."/>
            <person name="Yoshida Y."/>
            <person name="Fujiwara M."/>
            <person name="Mori M."/>
            <person name="Tomita M."/>
            <person name="Arakawa K."/>
        </authorList>
    </citation>
    <scope>NUCLEOTIDE SEQUENCE [LARGE SCALE GENOMIC DNA]</scope>
</reference>
<accession>A0A4Y2ITR6</accession>
<evidence type="ECO:0000313" key="2">
    <source>
        <dbReference type="Proteomes" id="UP000499080"/>
    </source>
</evidence>